<evidence type="ECO:0000256" key="4">
    <source>
        <dbReference type="SAM" id="Phobius"/>
    </source>
</evidence>
<dbReference type="Pfam" id="PF13429">
    <property type="entry name" value="TPR_15"/>
    <property type="match status" value="1"/>
</dbReference>
<dbReference type="InterPro" id="IPR011990">
    <property type="entry name" value="TPR-like_helical_dom_sf"/>
</dbReference>
<keyword evidence="3" id="KW-0804">Transcription</keyword>
<dbReference type="PROSITE" id="PS51032">
    <property type="entry name" value="AP2_ERF"/>
    <property type="match status" value="1"/>
</dbReference>
<organism evidence="6 7">
    <name type="scientific">Paenacidovorax caeni</name>
    <dbReference type="NCBI Taxonomy" id="343013"/>
    <lineage>
        <taxon>Bacteria</taxon>
        <taxon>Pseudomonadati</taxon>
        <taxon>Pseudomonadota</taxon>
        <taxon>Betaproteobacteria</taxon>
        <taxon>Burkholderiales</taxon>
        <taxon>Comamonadaceae</taxon>
        <taxon>Paenacidovorax</taxon>
    </lineage>
</organism>
<evidence type="ECO:0000256" key="2">
    <source>
        <dbReference type="ARBA" id="ARBA00023125"/>
    </source>
</evidence>
<evidence type="ECO:0000256" key="3">
    <source>
        <dbReference type="ARBA" id="ARBA00023163"/>
    </source>
</evidence>
<dbReference type="RefSeq" id="WP_082366456.1">
    <property type="nucleotide sequence ID" value="NZ_CYIG01000001.1"/>
</dbReference>
<dbReference type="GO" id="GO:0003700">
    <property type="term" value="F:DNA-binding transcription factor activity"/>
    <property type="evidence" value="ECO:0007669"/>
    <property type="project" value="InterPro"/>
</dbReference>
<feature type="domain" description="AP2/ERF" evidence="5">
    <location>
        <begin position="137"/>
        <end position="214"/>
    </location>
</feature>
<reference evidence="6 7" key="1">
    <citation type="submission" date="2016-10" db="EMBL/GenBank/DDBJ databases">
        <authorList>
            <person name="de Groot N.N."/>
        </authorList>
    </citation>
    <scope>NUCLEOTIDE SEQUENCE [LARGE SCALE GENOMIC DNA]</scope>
    <source>
        <strain evidence="6 7">R-24608</strain>
    </source>
</reference>
<name>A0A1I7FTZ0_9BURK</name>
<accession>A0A1I7FTZ0</accession>
<dbReference type="Proteomes" id="UP000183656">
    <property type="component" value="Unassembled WGS sequence"/>
</dbReference>
<evidence type="ECO:0000259" key="5">
    <source>
        <dbReference type="PROSITE" id="PS51032"/>
    </source>
</evidence>
<dbReference type="Gene3D" id="1.25.40.10">
    <property type="entry name" value="Tetratricopeptide repeat domain"/>
    <property type="match status" value="1"/>
</dbReference>
<keyword evidence="4" id="KW-0812">Transmembrane</keyword>
<gene>
    <name evidence="6" type="ORF">SAMN04489707_100335</name>
</gene>
<evidence type="ECO:0000256" key="1">
    <source>
        <dbReference type="ARBA" id="ARBA00023015"/>
    </source>
</evidence>
<evidence type="ECO:0000313" key="6">
    <source>
        <dbReference type="EMBL" id="SFU39476.1"/>
    </source>
</evidence>
<keyword evidence="1" id="KW-0805">Transcription regulation</keyword>
<sequence length="1306" mass="146660">MLQQTSRFNAQPAERPVLAPAWLIVLLAGLIGGALWLLYPRQDLERRLATATADTDIALSVVYLENLLRSDPANMQLHLLLARQHLLLGELPEAREELQRVRGSSDPQIQRELAWLDWELDYAGYIALAADSEERARLRPVMKQKLQALRRYDWPADRLARLGQWGAQFHDPAFAQQSARELAARQADPEEAARLYEQAAREALGVSDYETCAQLYILARRTTTDPQHAKAYFLAALDALQSGNRLADAVALGEREIGVLIDDPQVLLRMTELARAAARPDVADRYVRKLLRMALLRPAEDAPAPLQVAARPFMQPAALRAQAPRQAPVFDDGAHWLLPPGSTTSPALGPWRMVRAAEGKAAAQPHAPGLPFDDKVYSLAYEVFLENRKQDDAWAIARAAVRQRPQDIAWRERLARVSEWTERADVALENWLAIAQQTQRPDAWQAVLRIAPGQFDDAALAQALLYQLRSRPSDMRLVRELVAAYERLGEPQHAIDYLQAHGQGVEAQELLAQLAERAGQPELALQQWRKLFAQPDTLTPQRAMQAAVLALLLRQPQLGLPWLEAARHGDVPQAQAQDYWRLTGQLADSRQRQALAVEAYRKLITLPEAEPSDFEALVRLLRSDYPLEAARISEMAWQRYAQPEYLVDALTFHVSRSRWADTARLVHDVDAPTSAQRQAAAALLATPEYLRLAGTYYQNTGATGRARAYFENGLRAAPSSTDMRSALLWLFIDSNDAAALRQLLATHEVRWSADPELHDSLASAYQALSLPQTALDRYLTPQLHAHQSDFLWLMNYADALDQNQQADQAWRLRRHLLAQQRQQMHAASAAEARQRWLTEEGLDTTRRIARARLLMTQRPGDPALAILRELLRLDQDAEDSLSNAAAETAIGWLQDAGEYTAERGYLWHQYARAHGLRANRPLWADITVALAEDDKAATGQLLQEFDERLPRYDRVNAAAAVHDVRLAQSAAFETQHDQHDDAPLHLQLTENLLAFSDQAGASTQYSQLGGMDEVRNAALLHLAVSPRLSLDMELTSIRRLRTAPNLLRNVPDEEVAQVLVRWRHTDGETQLRAAARHGYATTYPRLLAHEQRLDNRLTLGGEVGTQQPSEESLALRIGGMKDRAAANLRYQATRQDQFTLTHWAERYMLQTGAVVGTGRHSSLQYSHTYRQEAPGLAFGAFWSRHAFERRDPGNFLGPQGQQFQTLLPPGTAMGPDLFLPESFRFYGVELSSNLRYAQEYTRAMRPYASVSRTWHSSLGPGYGLRLGVSGSVFGPDHLNLDWSLTKSGVQSLGLTRSLQLSYRLHF</sequence>
<dbReference type="EMBL" id="FPBX01000003">
    <property type="protein sequence ID" value="SFU39476.1"/>
    <property type="molecule type" value="Genomic_DNA"/>
</dbReference>
<dbReference type="STRING" id="343013.SAMN04489707_100335"/>
<keyword evidence="4" id="KW-0472">Membrane</keyword>
<keyword evidence="2" id="KW-0238">DNA-binding</keyword>
<dbReference type="InterPro" id="IPR057306">
    <property type="entry name" value="B-barrel_PelB_C"/>
</dbReference>
<dbReference type="GO" id="GO:0003677">
    <property type="term" value="F:DNA binding"/>
    <property type="evidence" value="ECO:0007669"/>
    <property type="project" value="UniProtKB-KW"/>
</dbReference>
<feature type="transmembrane region" description="Helical" evidence="4">
    <location>
        <begin position="21"/>
        <end position="39"/>
    </location>
</feature>
<keyword evidence="4" id="KW-1133">Transmembrane helix</keyword>
<keyword evidence="7" id="KW-1185">Reference proteome</keyword>
<dbReference type="InterPro" id="IPR001471">
    <property type="entry name" value="AP2/ERF_dom"/>
</dbReference>
<dbReference type="Pfam" id="PF24604">
    <property type="entry name" value="B-barrel_PelB_C"/>
    <property type="match status" value="1"/>
</dbReference>
<protein>
    <submittedName>
        <fullName evidence="6">Tetratricopeptide repeat-containing protein</fullName>
    </submittedName>
</protein>
<evidence type="ECO:0000313" key="7">
    <source>
        <dbReference type="Proteomes" id="UP000183656"/>
    </source>
</evidence>
<proteinExistence type="predicted"/>